<dbReference type="EMBL" id="QMFB01000001">
    <property type="protein sequence ID" value="RAV22852.1"/>
    <property type="molecule type" value="Genomic_DNA"/>
</dbReference>
<keyword evidence="1" id="KW-0812">Transmembrane</keyword>
<dbReference type="AlphaFoldDB" id="A0A329MTD2"/>
<accession>A0A329MTD2</accession>
<evidence type="ECO:0000256" key="1">
    <source>
        <dbReference type="SAM" id="Phobius"/>
    </source>
</evidence>
<dbReference type="Pfam" id="PF13346">
    <property type="entry name" value="ABC2_membrane_5"/>
    <property type="match status" value="1"/>
</dbReference>
<keyword evidence="1" id="KW-1133">Transmembrane helix</keyword>
<gene>
    <name evidence="2" type="ORF">DQG23_01195</name>
</gene>
<feature type="transmembrane region" description="Helical" evidence="1">
    <location>
        <begin position="189"/>
        <end position="218"/>
    </location>
</feature>
<dbReference type="PANTHER" id="PTHR41309:SF2">
    <property type="entry name" value="MEMBRANE PROTEIN"/>
    <property type="match status" value="1"/>
</dbReference>
<keyword evidence="1" id="KW-0472">Membrane</keyword>
<organism evidence="2 3">
    <name type="scientific">Paenibacillus contaminans</name>
    <dbReference type="NCBI Taxonomy" id="450362"/>
    <lineage>
        <taxon>Bacteria</taxon>
        <taxon>Bacillati</taxon>
        <taxon>Bacillota</taxon>
        <taxon>Bacilli</taxon>
        <taxon>Bacillales</taxon>
        <taxon>Paenibacillaceae</taxon>
        <taxon>Paenibacillus</taxon>
    </lineage>
</organism>
<protein>
    <recommendedName>
        <fullName evidence="4">ABC-2 transporter permease</fullName>
    </recommendedName>
</protein>
<sequence>MTMGQLIMKDIRIQKKYILLGFLFVGFVFFALGAFEGLPLSMPAAIFSHFLIVVASKSDEKNNNGRLLASMPLRRRDIVTAKYLGMFVFAAFAFALTAFWRLLSASVLPANELPWFDLPSTLLTIAILLVFYSIYFPLFFAYGSRISQVLDLVVIFAVGGAVVITFRIIEWTNGGTGILLRDWLSPDSGLDLTTIGLCGAGFGLVLTVISWFAAVALYERRSL</sequence>
<dbReference type="InterPro" id="IPR025699">
    <property type="entry name" value="ABC2_memb-like"/>
</dbReference>
<feature type="transmembrane region" description="Helical" evidence="1">
    <location>
        <begin position="41"/>
        <end position="58"/>
    </location>
</feature>
<proteinExistence type="predicted"/>
<evidence type="ECO:0000313" key="3">
    <source>
        <dbReference type="Proteomes" id="UP000250369"/>
    </source>
</evidence>
<dbReference type="Proteomes" id="UP000250369">
    <property type="component" value="Unassembled WGS sequence"/>
</dbReference>
<dbReference type="PANTHER" id="PTHR41309">
    <property type="entry name" value="MEMBRANE PROTEIN-RELATED"/>
    <property type="match status" value="1"/>
</dbReference>
<feature type="transmembrane region" description="Helical" evidence="1">
    <location>
        <begin position="122"/>
        <end position="142"/>
    </location>
</feature>
<evidence type="ECO:0000313" key="2">
    <source>
        <dbReference type="EMBL" id="RAV22852.1"/>
    </source>
</evidence>
<name>A0A329MTD2_9BACL</name>
<reference evidence="2 3" key="1">
    <citation type="journal article" date="2009" name="Int. J. Syst. Evol. Microbiol.">
        <title>Paenibacillus contaminans sp. nov., isolated from a contaminated laboratory plate.</title>
        <authorList>
            <person name="Chou J.H."/>
            <person name="Lee J.H."/>
            <person name="Lin M.C."/>
            <person name="Chang P.S."/>
            <person name="Arun A.B."/>
            <person name="Young C.C."/>
            <person name="Chen W.M."/>
        </authorList>
    </citation>
    <scope>NUCLEOTIDE SEQUENCE [LARGE SCALE GENOMIC DNA]</scope>
    <source>
        <strain evidence="2 3">CKOBP-6</strain>
    </source>
</reference>
<keyword evidence="3" id="KW-1185">Reference proteome</keyword>
<feature type="transmembrane region" description="Helical" evidence="1">
    <location>
        <begin position="149"/>
        <end position="169"/>
    </location>
</feature>
<comment type="caution">
    <text evidence="2">The sequence shown here is derived from an EMBL/GenBank/DDBJ whole genome shotgun (WGS) entry which is preliminary data.</text>
</comment>
<evidence type="ECO:0008006" key="4">
    <source>
        <dbReference type="Google" id="ProtNLM"/>
    </source>
</evidence>
<feature type="transmembrane region" description="Helical" evidence="1">
    <location>
        <begin position="17"/>
        <end position="35"/>
    </location>
</feature>
<feature type="transmembrane region" description="Helical" evidence="1">
    <location>
        <begin position="79"/>
        <end position="102"/>
    </location>
</feature>